<protein>
    <submittedName>
        <fullName evidence="7">Putative OPT family oligopeptide transporter</fullName>
    </submittedName>
</protein>
<dbReference type="NCBIfam" id="TIGR00728">
    <property type="entry name" value="OPT_sfam"/>
    <property type="match status" value="1"/>
</dbReference>
<keyword evidence="8" id="KW-1185">Reference proteome</keyword>
<evidence type="ECO:0000313" key="8">
    <source>
        <dbReference type="Proteomes" id="UP000292958"/>
    </source>
</evidence>
<evidence type="ECO:0000313" key="7">
    <source>
        <dbReference type="EMBL" id="RZU41975.1"/>
    </source>
</evidence>
<keyword evidence="3 6" id="KW-0812">Transmembrane</keyword>
<dbReference type="PANTHER" id="PTHR31645:SF0">
    <property type="entry name" value="OLIGOPEPTIDE TRANSPORTER YGL114W-RELATED"/>
    <property type="match status" value="1"/>
</dbReference>
<feature type="transmembrane region" description="Helical" evidence="6">
    <location>
        <begin position="373"/>
        <end position="398"/>
    </location>
</feature>
<comment type="subcellular location">
    <subcellularLocation>
        <location evidence="1">Membrane</location>
        <topology evidence="1">Multi-pass membrane protein</topology>
    </subcellularLocation>
</comment>
<evidence type="ECO:0000256" key="1">
    <source>
        <dbReference type="ARBA" id="ARBA00004141"/>
    </source>
</evidence>
<feature type="transmembrane region" description="Helical" evidence="6">
    <location>
        <begin position="113"/>
        <end position="132"/>
    </location>
</feature>
<feature type="transmembrane region" description="Helical" evidence="6">
    <location>
        <begin position="404"/>
        <end position="425"/>
    </location>
</feature>
<dbReference type="GO" id="GO:0016020">
    <property type="term" value="C:membrane"/>
    <property type="evidence" value="ECO:0007669"/>
    <property type="project" value="UniProtKB-SubCell"/>
</dbReference>
<gene>
    <name evidence="7" type="ORF">BDD14_3517</name>
</gene>
<evidence type="ECO:0000256" key="5">
    <source>
        <dbReference type="ARBA" id="ARBA00023136"/>
    </source>
</evidence>
<dbReference type="EMBL" id="SHKW01000001">
    <property type="protein sequence ID" value="RZU41975.1"/>
    <property type="molecule type" value="Genomic_DNA"/>
</dbReference>
<dbReference type="Proteomes" id="UP000292958">
    <property type="component" value="Unassembled WGS sequence"/>
</dbReference>
<evidence type="ECO:0000256" key="2">
    <source>
        <dbReference type="ARBA" id="ARBA00022448"/>
    </source>
</evidence>
<feature type="transmembrane region" description="Helical" evidence="6">
    <location>
        <begin position="737"/>
        <end position="759"/>
    </location>
</feature>
<dbReference type="InterPro" id="IPR004814">
    <property type="entry name" value="Oligopep_transpt"/>
</dbReference>
<keyword evidence="4 6" id="KW-1133">Transmembrane helix</keyword>
<dbReference type="NCBIfam" id="TIGR00733">
    <property type="entry name" value="OPT family oligopeptide transporter"/>
    <property type="match status" value="1"/>
</dbReference>
<reference evidence="7 8" key="1">
    <citation type="submission" date="2019-02" db="EMBL/GenBank/DDBJ databases">
        <title>Genomic Encyclopedia of Archaeal and Bacterial Type Strains, Phase II (KMG-II): from individual species to whole genera.</title>
        <authorList>
            <person name="Goeker M."/>
        </authorList>
    </citation>
    <scope>NUCLEOTIDE SEQUENCE [LARGE SCALE GENOMIC DNA]</scope>
    <source>
        <strain evidence="7 8">DSM 18101</strain>
    </source>
</reference>
<feature type="transmembrane region" description="Helical" evidence="6">
    <location>
        <begin position="472"/>
        <end position="493"/>
    </location>
</feature>
<organism evidence="7 8">
    <name type="scientific">Edaphobacter modestus</name>
    <dbReference type="NCBI Taxonomy" id="388466"/>
    <lineage>
        <taxon>Bacteria</taxon>
        <taxon>Pseudomonadati</taxon>
        <taxon>Acidobacteriota</taxon>
        <taxon>Terriglobia</taxon>
        <taxon>Terriglobales</taxon>
        <taxon>Acidobacteriaceae</taxon>
        <taxon>Edaphobacter</taxon>
    </lineage>
</organism>
<feature type="transmembrane region" description="Helical" evidence="6">
    <location>
        <begin position="341"/>
        <end position="361"/>
    </location>
</feature>
<feature type="transmembrane region" description="Helical" evidence="6">
    <location>
        <begin position="432"/>
        <end position="452"/>
    </location>
</feature>
<accession>A0A4Q7YXX4</accession>
<dbReference type="GO" id="GO:0035673">
    <property type="term" value="F:oligopeptide transmembrane transporter activity"/>
    <property type="evidence" value="ECO:0007669"/>
    <property type="project" value="InterPro"/>
</dbReference>
<feature type="transmembrane region" description="Helical" evidence="6">
    <location>
        <begin position="91"/>
        <end position="107"/>
    </location>
</feature>
<dbReference type="InterPro" id="IPR004813">
    <property type="entry name" value="OPT"/>
</dbReference>
<dbReference type="OrthoDB" id="9809340at2"/>
<evidence type="ECO:0000256" key="4">
    <source>
        <dbReference type="ARBA" id="ARBA00022989"/>
    </source>
</evidence>
<keyword evidence="2" id="KW-0813">Transport</keyword>
<feature type="transmembrane region" description="Helical" evidence="6">
    <location>
        <begin position="645"/>
        <end position="665"/>
    </location>
</feature>
<feature type="transmembrane region" description="Helical" evidence="6">
    <location>
        <begin position="620"/>
        <end position="639"/>
    </location>
</feature>
<dbReference type="Pfam" id="PF03169">
    <property type="entry name" value="OPT"/>
    <property type="match status" value="2"/>
</dbReference>
<feature type="transmembrane region" description="Helical" evidence="6">
    <location>
        <begin position="779"/>
        <end position="797"/>
    </location>
</feature>
<keyword evidence="5 6" id="KW-0472">Membrane</keyword>
<evidence type="ECO:0000256" key="3">
    <source>
        <dbReference type="ARBA" id="ARBA00022692"/>
    </source>
</evidence>
<proteinExistence type="predicted"/>
<evidence type="ECO:0000256" key="6">
    <source>
        <dbReference type="SAM" id="Phobius"/>
    </source>
</evidence>
<feature type="transmembrane region" description="Helical" evidence="6">
    <location>
        <begin position="53"/>
        <end position="70"/>
    </location>
</feature>
<dbReference type="RefSeq" id="WP_130419799.1">
    <property type="nucleotide sequence ID" value="NZ_SHKW01000001.1"/>
</dbReference>
<name>A0A4Q7YXX4_9BACT</name>
<sequence length="809" mass="85793">MATTTTKPDFQSFVPATESRPEFTLRALLLGAIFGVLFGAVTVYVGLRAGLTVAASIPISVLSISILRAFGRASILENNIVQTTGNAGQSIASGVIFTLPALIFLGFDLESTRIFALALFGGWLGVLFMIPLRRQLIVEEHGTLTYPEGTACADVLMAGERGGSFASRVFLGLGLGGLYTLFQNENLFGLFPGTPNRSFDIGEQHLLKGGAIRADVTPEYLGVGYIIGMRVAAVMLAGGVFSWLVLMPAIYFFGSHLSTPLYPGTTLIRDMSPSQLWSTYVRPMGAGAVACSGLITLLRTAPTIIAALAEGFRSIFKNTATKSDSSNPADVGNPARTEHDLPWSVVIGGSVLLIVLLWVFLQFKPVPGAQVGAFANLAAAFLVVLFGFLFVTVSARIVGIVGSSASPVSGMTIAALMATAAIFLVKGWTAPAFGALAITIGGIVCIAAANAGDTAQDLKTGYLIGATPWKQQLAIMIGVIVSVLSIGITLNAMNKGLESFQRMPRPVALNLSQLPDGVQNQGSFTRDRIHLADSQGAPSSPPSGSQDAAGEITNARSYILLNAIGSSTLADGKYLYNPATGQIEVQWTQGIGSEKAAAPQGRLMATVINGILSRKLPWSLVLLGVALVIMVELLGVRSLTLAVGAYLSIGTTLAIFVGGVMRWMVDRAVEKQYEIGAETELKASLELWSRDREAWLAQHPDFNPADPKHLDTATGLPDRTFCLRSPEIESEISSGSLYASGLIAAGGIVGLIGVAVKLYESATDRTIPRFSDHNLLHHDWVSVVMFALLAYSLYYFARKPLDQLDKVSK</sequence>
<dbReference type="AlphaFoldDB" id="A0A4Q7YXX4"/>
<dbReference type="PANTHER" id="PTHR31645">
    <property type="entry name" value="OLIGOPEPTIDE TRANSPORTER YGL114W-RELATED"/>
    <property type="match status" value="1"/>
</dbReference>
<dbReference type="InterPro" id="IPR045035">
    <property type="entry name" value="YSL-like"/>
</dbReference>
<feature type="transmembrane region" description="Helical" evidence="6">
    <location>
        <begin position="27"/>
        <end position="47"/>
    </location>
</feature>
<feature type="transmembrane region" description="Helical" evidence="6">
    <location>
        <begin position="231"/>
        <end position="253"/>
    </location>
</feature>
<comment type="caution">
    <text evidence="7">The sequence shown here is derived from an EMBL/GenBank/DDBJ whole genome shotgun (WGS) entry which is preliminary data.</text>
</comment>